<organism evidence="1 2">
    <name type="scientific">Dentiscutata heterogama</name>
    <dbReference type="NCBI Taxonomy" id="1316150"/>
    <lineage>
        <taxon>Eukaryota</taxon>
        <taxon>Fungi</taxon>
        <taxon>Fungi incertae sedis</taxon>
        <taxon>Mucoromycota</taxon>
        <taxon>Glomeromycotina</taxon>
        <taxon>Glomeromycetes</taxon>
        <taxon>Diversisporales</taxon>
        <taxon>Gigasporaceae</taxon>
        <taxon>Dentiscutata</taxon>
    </lineage>
</organism>
<feature type="non-terminal residue" evidence="1">
    <location>
        <position position="222"/>
    </location>
</feature>
<sequence length="222" mass="24807">MEKAFIQKMLETTNTKWSEEMEHVYTKETTSQVTNISENAKEVSSEKTQEISKNVDVNNNRSDENLSGDKISVDEQLLEQQISNETKILKESKTKSKKESPTASANLPDAVKGVSNAPKEIEEGSIIEVRDDKPEDHREPTATQLPVQVETQTEYKSGGSLNNDSTSMSNLPKQVGCQTLTEIIESDAPPDPKGEFIELPTSMHLQISVPNEPRFKVHEHVQ</sequence>
<protein>
    <submittedName>
        <fullName evidence="1">15254_t:CDS:1</fullName>
    </submittedName>
</protein>
<accession>A0ACA9LXU4</accession>
<proteinExistence type="predicted"/>
<comment type="caution">
    <text evidence="1">The sequence shown here is derived from an EMBL/GenBank/DDBJ whole genome shotgun (WGS) entry which is preliminary data.</text>
</comment>
<gene>
    <name evidence="1" type="ORF">DHETER_LOCUS5120</name>
</gene>
<evidence type="ECO:0000313" key="2">
    <source>
        <dbReference type="Proteomes" id="UP000789702"/>
    </source>
</evidence>
<keyword evidence="2" id="KW-1185">Reference proteome</keyword>
<dbReference type="EMBL" id="CAJVPU010005507">
    <property type="protein sequence ID" value="CAG8548561.1"/>
    <property type="molecule type" value="Genomic_DNA"/>
</dbReference>
<name>A0ACA9LXU4_9GLOM</name>
<evidence type="ECO:0000313" key="1">
    <source>
        <dbReference type="EMBL" id="CAG8548561.1"/>
    </source>
</evidence>
<reference evidence="1" key="1">
    <citation type="submission" date="2021-06" db="EMBL/GenBank/DDBJ databases">
        <authorList>
            <person name="Kallberg Y."/>
            <person name="Tangrot J."/>
            <person name="Rosling A."/>
        </authorList>
    </citation>
    <scope>NUCLEOTIDE SEQUENCE</scope>
    <source>
        <strain evidence="1">IL203A</strain>
    </source>
</reference>
<dbReference type="Proteomes" id="UP000789702">
    <property type="component" value="Unassembled WGS sequence"/>
</dbReference>